<organism evidence="3 4">
    <name type="scientific">Bacillus aquiflavi</name>
    <dbReference type="NCBI Taxonomy" id="2672567"/>
    <lineage>
        <taxon>Bacteria</taxon>
        <taxon>Bacillati</taxon>
        <taxon>Bacillota</taxon>
        <taxon>Bacilli</taxon>
        <taxon>Bacillales</taxon>
        <taxon>Bacillaceae</taxon>
        <taxon>Bacillus</taxon>
    </lineage>
</organism>
<evidence type="ECO:0000256" key="1">
    <source>
        <dbReference type="SAM" id="Coils"/>
    </source>
</evidence>
<sequence>MEYWRISDFSKKVGKHPNTVDRWFKELEEKHIHTVSRTEYGEKVYDQLDLDIALYIREKRDQKWALDGIFYELPKHFELRISLNEPDETNAPQVTDPKTMRRELEKLVREITERQNREMKQQYEELLKRLPQPKTFQEERQERMTEMITRRRIESQLRDEALNMWFTKPEEERKRRVGFFRKEEDHDKREQFVRDHINKHFEERLKKEFDVI</sequence>
<feature type="coiled-coil region" evidence="1">
    <location>
        <begin position="101"/>
        <end position="129"/>
    </location>
</feature>
<accession>A0A6B3W3K5</accession>
<reference evidence="3 4" key="1">
    <citation type="submission" date="2020-02" db="EMBL/GenBank/DDBJ databases">
        <title>Bacillus aquiflavi sp. nov., isolated from yellow water of strong flavor Chinese baijiu in Yibin region of China.</title>
        <authorList>
            <person name="Xie J."/>
        </authorList>
    </citation>
    <scope>NUCLEOTIDE SEQUENCE [LARGE SCALE GENOMIC DNA]</scope>
    <source>
        <strain evidence="3 4">3H-10</strain>
    </source>
</reference>
<evidence type="ECO:0000313" key="4">
    <source>
        <dbReference type="Proteomes" id="UP000472971"/>
    </source>
</evidence>
<reference evidence="2 5" key="2">
    <citation type="submission" date="2020-07" db="EMBL/GenBank/DDBJ databases">
        <authorList>
            <person name="Feng H."/>
        </authorList>
    </citation>
    <scope>NUCLEOTIDE SEQUENCE [LARGE SCALE GENOMIC DNA]</scope>
    <source>
        <strain evidence="2">S-12</strain>
        <strain evidence="5">s-12</strain>
    </source>
</reference>
<keyword evidence="4" id="KW-1185">Reference proteome</keyword>
<keyword evidence="1" id="KW-0175">Coiled coil</keyword>
<comment type="caution">
    <text evidence="3">The sequence shown here is derived from an EMBL/GenBank/DDBJ whole genome shotgun (WGS) entry which is preliminary data.</text>
</comment>
<dbReference type="AlphaFoldDB" id="A0A6B3W3K5"/>
<protein>
    <submittedName>
        <fullName evidence="3">MerR family transcriptional regulator</fullName>
    </submittedName>
</protein>
<dbReference type="Proteomes" id="UP000570010">
    <property type="component" value="Unassembled WGS sequence"/>
</dbReference>
<dbReference type="InterPro" id="IPR009061">
    <property type="entry name" value="DNA-bd_dom_put_sf"/>
</dbReference>
<dbReference type="SUPFAM" id="SSF46955">
    <property type="entry name" value="Putative DNA-binding domain"/>
    <property type="match status" value="1"/>
</dbReference>
<evidence type="ECO:0000313" key="3">
    <source>
        <dbReference type="EMBL" id="NEY82496.1"/>
    </source>
</evidence>
<proteinExistence type="predicted"/>
<evidence type="ECO:0000313" key="5">
    <source>
        <dbReference type="Proteomes" id="UP000570010"/>
    </source>
</evidence>
<dbReference type="EMBL" id="JACEIO010000036">
    <property type="protein sequence ID" value="MBA4538176.1"/>
    <property type="molecule type" value="Genomic_DNA"/>
</dbReference>
<evidence type="ECO:0000313" key="2">
    <source>
        <dbReference type="EMBL" id="MBA4538176.1"/>
    </source>
</evidence>
<dbReference type="EMBL" id="JAAIWN010000036">
    <property type="protein sequence ID" value="NEY82496.1"/>
    <property type="molecule type" value="Genomic_DNA"/>
</dbReference>
<dbReference type="Proteomes" id="UP000472971">
    <property type="component" value="Unassembled WGS sequence"/>
</dbReference>
<dbReference type="RefSeq" id="WP_163242901.1">
    <property type="nucleotide sequence ID" value="NZ_CP082780.1"/>
</dbReference>
<name>A0A6B3W3K5_9BACI</name>
<gene>
    <name evidence="3" type="ORF">G4D64_13520</name>
    <name evidence="2" type="ORF">H1Z61_13790</name>
</gene>
<dbReference type="Gene3D" id="1.10.1660.10">
    <property type="match status" value="1"/>
</dbReference>